<dbReference type="Pfam" id="PF07287">
    <property type="entry name" value="AtuA"/>
    <property type="match status" value="1"/>
</dbReference>
<feature type="domain" description="Acyclic terpene utilisation N-terminal" evidence="1">
    <location>
        <begin position="67"/>
        <end position="422"/>
    </location>
</feature>
<protein>
    <submittedName>
        <fullName evidence="2">DUF1446 domain-containing protein</fullName>
    </submittedName>
</protein>
<dbReference type="KEGG" id="nano:G5V58_19060"/>
<dbReference type="EMBL" id="CP049257">
    <property type="protein sequence ID" value="QIG44602.1"/>
    <property type="molecule type" value="Genomic_DNA"/>
</dbReference>
<evidence type="ECO:0000313" key="3">
    <source>
        <dbReference type="Proteomes" id="UP000502996"/>
    </source>
</evidence>
<dbReference type="RefSeq" id="WP_165236312.1">
    <property type="nucleotide sequence ID" value="NZ_CP049257.1"/>
</dbReference>
<evidence type="ECO:0000313" key="2">
    <source>
        <dbReference type="EMBL" id="QIG44602.1"/>
    </source>
</evidence>
<keyword evidence="3" id="KW-1185">Reference proteome</keyword>
<organism evidence="2 3">
    <name type="scientific">Nocardioides anomalus</name>
    <dbReference type="NCBI Taxonomy" id="2712223"/>
    <lineage>
        <taxon>Bacteria</taxon>
        <taxon>Bacillati</taxon>
        <taxon>Actinomycetota</taxon>
        <taxon>Actinomycetes</taxon>
        <taxon>Propionibacteriales</taxon>
        <taxon>Nocardioidaceae</taxon>
        <taxon>Nocardioides</taxon>
    </lineage>
</organism>
<reference evidence="2 3" key="1">
    <citation type="submission" date="2020-02" db="EMBL/GenBank/DDBJ databases">
        <title>Full genome sequence of Nocardioides sp. R-3366.</title>
        <authorList>
            <person name="Im W.-T."/>
        </authorList>
    </citation>
    <scope>NUCLEOTIDE SEQUENCE [LARGE SCALE GENOMIC DNA]</scope>
    <source>
        <strain evidence="2 3">R-3366</strain>
    </source>
</reference>
<proteinExistence type="predicted"/>
<dbReference type="Proteomes" id="UP000502996">
    <property type="component" value="Chromosome"/>
</dbReference>
<dbReference type="AlphaFoldDB" id="A0A6G6WH96"/>
<accession>A0A6G6WH96</accession>
<name>A0A6G6WH96_9ACTN</name>
<gene>
    <name evidence="2" type="ORF">G5V58_19060</name>
</gene>
<dbReference type="InterPro" id="IPR010839">
    <property type="entry name" value="AtuA_N"/>
</dbReference>
<sequence>MSGLPVEPVRLLGFVNHIAPSADVEEAIARAFEWGVDAVVAQGTGSDWGPYWLGSGEQVAANQAANVEPYVRAALEHGVPFVFSFGIAGGDVHLESCLRRFDEMCERNGWRPRVGVIRSELSRADLRAAVEQGPPVVPCAAGAGLADPLTVEDVDQVERVVALIGPEPVMAGLEQGVDGVITGRALDIGLFMALPMLRGIPTAIAAHAGKMLECGGLALEPGDSGRCIWASLDATGFTVRSPHEGAAPTIRSLVSHTFYERSHPTQEDNPGGTLDLSAATYAEVDGGIRCEGAQWHEAPYTLLLEGARREGFRAVSLLGVREPALLEQARSWTDAAEQATLTAPRFAQAVAEGRLRLHTRIFGLDAVLGDLEPHHAVTGHEAGVLVDVVADTAELAQEAAYYAFIRLFIGPYPGRKTTAGNAAAPLMPVVVPVSDVYSFSIYHLLPVADPVAAFPVDVTAFPRRVSAPSNPEVAHAAL</sequence>
<evidence type="ECO:0000259" key="1">
    <source>
        <dbReference type="Pfam" id="PF07287"/>
    </source>
</evidence>